<evidence type="ECO:0000313" key="2">
    <source>
        <dbReference type="EMBL" id="MBB3044257.1"/>
    </source>
</evidence>
<dbReference type="SUPFAM" id="SSF50985">
    <property type="entry name" value="RCC1/BLIP-II"/>
    <property type="match status" value="2"/>
</dbReference>
<dbReference type="PANTHER" id="PTHR22870:SF408">
    <property type="entry name" value="OS09G0560450 PROTEIN"/>
    <property type="match status" value="1"/>
</dbReference>
<organism evidence="2 3">
    <name type="scientific">Nocardioides soli</name>
    <dbReference type="NCBI Taxonomy" id="1036020"/>
    <lineage>
        <taxon>Bacteria</taxon>
        <taxon>Bacillati</taxon>
        <taxon>Actinomycetota</taxon>
        <taxon>Actinomycetes</taxon>
        <taxon>Propionibacteriales</taxon>
        <taxon>Nocardioidaceae</taxon>
        <taxon>Nocardioides</taxon>
    </lineage>
</organism>
<proteinExistence type="predicted"/>
<dbReference type="EMBL" id="JACHWR010000003">
    <property type="protein sequence ID" value="MBB3044257.1"/>
    <property type="molecule type" value="Genomic_DNA"/>
</dbReference>
<evidence type="ECO:0000256" key="1">
    <source>
        <dbReference type="ARBA" id="ARBA00022737"/>
    </source>
</evidence>
<dbReference type="InterPro" id="IPR009091">
    <property type="entry name" value="RCC1/BLIP-II"/>
</dbReference>
<name>A0A7W4VYT0_9ACTN</name>
<evidence type="ECO:0000313" key="3">
    <source>
        <dbReference type="Proteomes" id="UP000589626"/>
    </source>
</evidence>
<dbReference type="Proteomes" id="UP000589626">
    <property type="component" value="Unassembled WGS sequence"/>
</dbReference>
<protein>
    <submittedName>
        <fullName evidence="2">Alpha-tubulin suppressor-like RCC1 family protein</fullName>
    </submittedName>
</protein>
<keyword evidence="3" id="KW-1185">Reference proteome</keyword>
<comment type="caution">
    <text evidence="2">The sequence shown here is derived from an EMBL/GenBank/DDBJ whole genome shotgun (WGS) entry which is preliminary data.</text>
</comment>
<dbReference type="InterPro" id="IPR051210">
    <property type="entry name" value="Ub_ligase/GEF_domain"/>
</dbReference>
<dbReference type="AlphaFoldDB" id="A0A7W4VYT0"/>
<keyword evidence="1" id="KW-0677">Repeat</keyword>
<gene>
    <name evidence="2" type="ORF">FHU40_004094</name>
</gene>
<sequence length="539" mass="53333">MPHIGLGLLGVTGAATLLLALSGGLPTTGASFTAQAVVGAAQEAHAAEVGALGDPSASRTAAGVATVGWDTPTQRNDVAPAYTVRRTVEAATAEIDPTLTTSDGRTGFTDDLTRAADFRYRDVTRVSAGAFNVCAIADGAAYCWGRNVYGQIGDGTTTSRKVPTPVSTSGVLAGKTVTDISVGLAQTCAVADGRAYCWGWGGGLGDGGTTTSSVPVAVSTDGVLAGKTVTDISTGYNFTCAVADGRAYCWGDNGNGKLGNGGSTASYVPVAVSTSGALAGKTVTAVAAGGGIACALAAGRAYCWGYDGDGAVGDGEGVSTSSVPVAVRTDGALAGTTVTRVTAGNGHACAVASGQAYCWGRGARGQLGDGTSTDQYVPVAVSTDDALAGRTVTDIDGGDLGTCAVASGAAYCWGSVELSARSSVPVALDTTGVLHGTTATAISLGPGSGCVSAGVVACWGDNGEGQLGDGSSVRRSYEPVLAGDEGHGLTEPFCEPDWLLDATRCAPGPDVSVSYRIDYAKRGWSPPAAVELSADWSGS</sequence>
<dbReference type="RefSeq" id="WP_183594141.1">
    <property type="nucleotide sequence ID" value="NZ_JACHWR010000003.1"/>
</dbReference>
<dbReference type="Pfam" id="PF00415">
    <property type="entry name" value="RCC1"/>
    <property type="match status" value="5"/>
</dbReference>
<dbReference type="PROSITE" id="PS50012">
    <property type="entry name" value="RCC1_3"/>
    <property type="match status" value="4"/>
</dbReference>
<dbReference type="PANTHER" id="PTHR22870">
    <property type="entry name" value="REGULATOR OF CHROMOSOME CONDENSATION"/>
    <property type="match status" value="1"/>
</dbReference>
<dbReference type="InterPro" id="IPR000408">
    <property type="entry name" value="Reg_chr_condens"/>
</dbReference>
<dbReference type="Gene3D" id="2.130.10.30">
    <property type="entry name" value="Regulator of chromosome condensation 1/beta-lactamase-inhibitor protein II"/>
    <property type="match status" value="2"/>
</dbReference>
<accession>A0A7W4VYT0</accession>
<reference evidence="2 3" key="1">
    <citation type="submission" date="2020-08" db="EMBL/GenBank/DDBJ databases">
        <title>Sequencing the genomes of 1000 actinobacteria strains.</title>
        <authorList>
            <person name="Klenk H.-P."/>
        </authorList>
    </citation>
    <scope>NUCLEOTIDE SEQUENCE [LARGE SCALE GENOMIC DNA]</scope>
    <source>
        <strain evidence="2 3">DSM 105498</strain>
    </source>
</reference>